<dbReference type="SUPFAM" id="SSF56059">
    <property type="entry name" value="Glutathione synthetase ATP-binding domain-like"/>
    <property type="match status" value="2"/>
</dbReference>
<evidence type="ECO:0000256" key="3">
    <source>
        <dbReference type="ARBA" id="ARBA00005077"/>
    </source>
</evidence>
<feature type="domain" description="ATP-grasp" evidence="22">
    <location>
        <begin position="747"/>
        <end position="944"/>
    </location>
</feature>
<evidence type="ECO:0000256" key="10">
    <source>
        <dbReference type="ARBA" id="ARBA00022840"/>
    </source>
</evidence>
<dbReference type="GO" id="GO:0004087">
    <property type="term" value="F:carbamoyl-phosphate synthase (ammonia) activity"/>
    <property type="evidence" value="ECO:0007669"/>
    <property type="project" value="UniProtKB-EC"/>
</dbReference>
<dbReference type="PANTHER" id="PTHR11405">
    <property type="entry name" value="CARBAMOYLTRANSFERASE FAMILY MEMBER"/>
    <property type="match status" value="1"/>
</dbReference>
<keyword evidence="8" id="KW-0677">Repeat</keyword>
<dbReference type="InterPro" id="IPR036914">
    <property type="entry name" value="MGS-like_dom_sf"/>
</dbReference>
<dbReference type="GO" id="GO:0005951">
    <property type="term" value="C:carbamoyl-phosphate synthase complex"/>
    <property type="evidence" value="ECO:0007669"/>
    <property type="project" value="EnsemblFungi"/>
</dbReference>
<organism evidence="24 25">
    <name type="scientific">Hirsutella minnesotensis 3608</name>
    <dbReference type="NCBI Taxonomy" id="1043627"/>
    <lineage>
        <taxon>Eukaryota</taxon>
        <taxon>Fungi</taxon>
        <taxon>Dikarya</taxon>
        <taxon>Ascomycota</taxon>
        <taxon>Pezizomycotina</taxon>
        <taxon>Sordariomycetes</taxon>
        <taxon>Hypocreomycetidae</taxon>
        <taxon>Hypocreales</taxon>
        <taxon>Ophiocordycipitaceae</taxon>
        <taxon>Hirsutella</taxon>
    </lineage>
</organism>
<keyword evidence="9 21" id="KW-0547">Nucleotide-binding</keyword>
<dbReference type="FunFam" id="3.40.50.20:FF:000001">
    <property type="entry name" value="Carbamoyl-phosphate synthase large chain"/>
    <property type="match status" value="1"/>
</dbReference>
<comment type="pathway">
    <text evidence="3">Amino-acid biosynthesis; L-arginine biosynthesis; carbamoyl phosphate from bicarbonate: step 1/1.</text>
</comment>
<dbReference type="GO" id="GO:0005739">
    <property type="term" value="C:mitochondrion"/>
    <property type="evidence" value="ECO:0007669"/>
    <property type="project" value="UniProtKB-SubCell"/>
</dbReference>
<dbReference type="FunFam" id="3.30.470.20:FF:000001">
    <property type="entry name" value="Carbamoyl-phosphate synthase large chain"/>
    <property type="match status" value="1"/>
</dbReference>
<dbReference type="OrthoDB" id="1924069at2759"/>
<dbReference type="Gene3D" id="3.30.1490.20">
    <property type="entry name" value="ATP-grasp fold, A domain"/>
    <property type="match status" value="1"/>
</dbReference>
<feature type="domain" description="ATP-grasp" evidence="22">
    <location>
        <begin position="210"/>
        <end position="402"/>
    </location>
</feature>
<evidence type="ECO:0000259" key="22">
    <source>
        <dbReference type="PROSITE" id="PS50975"/>
    </source>
</evidence>
<dbReference type="PROSITE" id="PS50975">
    <property type="entry name" value="ATP_GRASP"/>
    <property type="match status" value="2"/>
</dbReference>
<evidence type="ECO:0000256" key="15">
    <source>
        <dbReference type="ARBA" id="ARBA00044249"/>
    </source>
</evidence>
<dbReference type="PRINTS" id="PR00098">
    <property type="entry name" value="CPSASE"/>
</dbReference>
<evidence type="ECO:0000256" key="19">
    <source>
        <dbReference type="ARBA" id="ARBA00048816"/>
    </source>
</evidence>
<evidence type="ECO:0000256" key="6">
    <source>
        <dbReference type="ARBA" id="ARBA00022598"/>
    </source>
</evidence>
<dbReference type="InterPro" id="IPR011607">
    <property type="entry name" value="MGS-like_dom"/>
</dbReference>
<keyword evidence="12" id="KW-0464">Manganese</keyword>
<evidence type="ECO:0000256" key="13">
    <source>
        <dbReference type="ARBA" id="ARBA00044031"/>
    </source>
</evidence>
<evidence type="ECO:0000313" key="24">
    <source>
        <dbReference type="EMBL" id="KJZ76608.1"/>
    </source>
</evidence>
<dbReference type="GO" id="GO:0046872">
    <property type="term" value="F:metal ion binding"/>
    <property type="evidence" value="ECO:0007669"/>
    <property type="project" value="UniProtKB-KW"/>
</dbReference>
<dbReference type="Proteomes" id="UP000054481">
    <property type="component" value="Unassembled WGS sequence"/>
</dbReference>
<keyword evidence="6" id="KW-0436">Ligase</keyword>
<dbReference type="GO" id="GO:0004088">
    <property type="term" value="F:carbamoyl-phosphate synthase (glutamine-hydrolyzing) activity"/>
    <property type="evidence" value="ECO:0007669"/>
    <property type="project" value="UniProtKB-EC"/>
</dbReference>
<dbReference type="InterPro" id="IPR058047">
    <property type="entry name" value="CPSase_preATP-grasp"/>
</dbReference>
<dbReference type="FunFam" id="3.30.470.20:FF:000004">
    <property type="entry name" value="Carbamoyl-phosphate synthase (glutamine-hydrolyzing)"/>
    <property type="match status" value="1"/>
</dbReference>
<keyword evidence="11" id="KW-0496">Mitochondrion</keyword>
<evidence type="ECO:0000256" key="21">
    <source>
        <dbReference type="PROSITE-ProRule" id="PRU00409"/>
    </source>
</evidence>
<feature type="domain" description="MGS-like" evidence="23">
    <location>
        <begin position="1012"/>
        <end position="1159"/>
    </location>
</feature>
<dbReference type="EC" id="6.3.4.16" evidence="14"/>
<dbReference type="Gene3D" id="3.40.50.1380">
    <property type="entry name" value="Methylglyoxal synthase-like domain"/>
    <property type="match status" value="1"/>
</dbReference>
<dbReference type="NCBIfam" id="TIGR01369">
    <property type="entry name" value="CPSaseII_lrg"/>
    <property type="match status" value="1"/>
</dbReference>
<comment type="cofactor">
    <cofactor evidence="1">
        <name>Zn(2+)</name>
        <dbReference type="ChEBI" id="CHEBI:29105"/>
    </cofactor>
</comment>
<dbReference type="EMBL" id="KQ030510">
    <property type="protein sequence ID" value="KJZ76608.1"/>
    <property type="molecule type" value="Genomic_DNA"/>
</dbReference>
<evidence type="ECO:0000256" key="17">
    <source>
        <dbReference type="ARBA" id="ARBA00044334"/>
    </source>
</evidence>
<dbReference type="FunFam" id="1.10.1030.10:FF:000001">
    <property type="entry name" value="Carbamoyl-phosphate synthase large chain"/>
    <property type="match status" value="1"/>
</dbReference>
<dbReference type="Pfam" id="PF02786">
    <property type="entry name" value="CPSase_L_D2"/>
    <property type="match status" value="2"/>
</dbReference>
<evidence type="ECO:0000256" key="20">
    <source>
        <dbReference type="ARBA" id="ARBA00068891"/>
    </source>
</evidence>
<dbReference type="SUPFAM" id="SSF52335">
    <property type="entry name" value="Methylglyoxal synthase-like"/>
    <property type="match status" value="1"/>
</dbReference>
<evidence type="ECO:0000256" key="14">
    <source>
        <dbReference type="ARBA" id="ARBA00044063"/>
    </source>
</evidence>
<dbReference type="InterPro" id="IPR006275">
    <property type="entry name" value="CPSase_lsu"/>
</dbReference>
<dbReference type="NCBIfam" id="NF009455">
    <property type="entry name" value="PRK12815.1"/>
    <property type="match status" value="1"/>
</dbReference>
<proteinExistence type="inferred from homology"/>
<dbReference type="SUPFAM" id="SSF48108">
    <property type="entry name" value="Carbamoyl phosphate synthetase, large subunit connection domain"/>
    <property type="match status" value="1"/>
</dbReference>
<evidence type="ECO:0000256" key="11">
    <source>
        <dbReference type="ARBA" id="ARBA00023128"/>
    </source>
</evidence>
<dbReference type="FunFam" id="3.30.1490.20:FF:000001">
    <property type="entry name" value="Carbamoyl-phosphate synthase large chain"/>
    <property type="match status" value="1"/>
</dbReference>
<name>A0A0F7ZVH2_9HYPO</name>
<dbReference type="InterPro" id="IPR005479">
    <property type="entry name" value="CPAse_ATP-bd"/>
</dbReference>
<dbReference type="Pfam" id="PF02787">
    <property type="entry name" value="CPSase_L_D3"/>
    <property type="match status" value="1"/>
</dbReference>
<dbReference type="GO" id="GO:0005524">
    <property type="term" value="F:ATP binding"/>
    <property type="evidence" value="ECO:0007669"/>
    <property type="project" value="UniProtKB-UniRule"/>
</dbReference>
<dbReference type="Gene3D" id="3.30.470.20">
    <property type="entry name" value="ATP-grasp fold, B domain"/>
    <property type="match status" value="2"/>
</dbReference>
<dbReference type="InterPro" id="IPR013815">
    <property type="entry name" value="ATP_grasp_subdomain_1"/>
</dbReference>
<comment type="subunit">
    <text evidence="13">Heterodimer composed of 2 chains; the small (or glutamine) chain promotes the hydrolysis of glutamine to ammonia, which is used by the large (or ammonia) chain to synthesize carbamoyl phosphate.</text>
</comment>
<dbReference type="GO" id="GO:0006526">
    <property type="term" value="P:L-arginine biosynthetic process"/>
    <property type="evidence" value="ECO:0007669"/>
    <property type="project" value="EnsemblFungi"/>
</dbReference>
<accession>A0A0F7ZVH2</accession>
<reference evidence="24 25" key="1">
    <citation type="journal article" date="2014" name="Genome Biol. Evol.">
        <title>Comparative genomics and transcriptomics analyses reveal divergent lifestyle features of nematode endoparasitic fungus Hirsutella minnesotensis.</title>
        <authorList>
            <person name="Lai Y."/>
            <person name="Liu K."/>
            <person name="Zhang X."/>
            <person name="Zhang X."/>
            <person name="Li K."/>
            <person name="Wang N."/>
            <person name="Shu C."/>
            <person name="Wu Y."/>
            <person name="Wang C."/>
            <person name="Bushley K.E."/>
            <person name="Xiang M."/>
            <person name="Liu X."/>
        </authorList>
    </citation>
    <scope>NUCLEOTIDE SEQUENCE [LARGE SCALE GENOMIC DNA]</scope>
    <source>
        <strain evidence="24 25">3608</strain>
    </source>
</reference>
<dbReference type="PROSITE" id="PS00866">
    <property type="entry name" value="CPSASE_1"/>
    <property type="match status" value="2"/>
</dbReference>
<comment type="catalytic activity">
    <reaction evidence="19">
        <text>hydrogencarbonate + L-glutamine + 2 ATP + H2O = carbamoyl phosphate + L-glutamate + 2 ADP + phosphate + 2 H(+)</text>
        <dbReference type="Rhea" id="RHEA:18633"/>
        <dbReference type="ChEBI" id="CHEBI:15377"/>
        <dbReference type="ChEBI" id="CHEBI:15378"/>
        <dbReference type="ChEBI" id="CHEBI:17544"/>
        <dbReference type="ChEBI" id="CHEBI:29985"/>
        <dbReference type="ChEBI" id="CHEBI:30616"/>
        <dbReference type="ChEBI" id="CHEBI:43474"/>
        <dbReference type="ChEBI" id="CHEBI:58228"/>
        <dbReference type="ChEBI" id="CHEBI:58359"/>
        <dbReference type="ChEBI" id="CHEBI:456216"/>
        <dbReference type="EC" id="6.3.5.5"/>
    </reaction>
</comment>
<keyword evidence="7" id="KW-0479">Metal-binding</keyword>
<dbReference type="FunFam" id="3.40.50.1380:FF:000015">
    <property type="entry name" value="Carbamoyl-phosphate synthase arginine-specific large chain"/>
    <property type="match status" value="1"/>
</dbReference>
<evidence type="ECO:0000256" key="4">
    <source>
        <dbReference type="ARBA" id="ARBA00009799"/>
    </source>
</evidence>
<dbReference type="GO" id="GO:0006221">
    <property type="term" value="P:pyrimidine nucleotide biosynthetic process"/>
    <property type="evidence" value="ECO:0007669"/>
    <property type="project" value="EnsemblFungi"/>
</dbReference>
<dbReference type="FunFam" id="3.40.50.20:FF:000002">
    <property type="entry name" value="Carbamoyl-phosphate synthase large chain"/>
    <property type="match status" value="1"/>
</dbReference>
<dbReference type="NCBIfam" id="NF003671">
    <property type="entry name" value="PRK05294.1"/>
    <property type="match status" value="1"/>
</dbReference>
<dbReference type="InterPro" id="IPR005480">
    <property type="entry name" value="CPSase_lsu_oligo"/>
</dbReference>
<comment type="subcellular location">
    <subcellularLocation>
        <location evidence="2">Mitochondrion</location>
    </subcellularLocation>
</comment>
<evidence type="ECO:0000256" key="2">
    <source>
        <dbReference type="ARBA" id="ARBA00004173"/>
    </source>
</evidence>
<dbReference type="InterPro" id="IPR011761">
    <property type="entry name" value="ATP-grasp"/>
</dbReference>
<evidence type="ECO:0000256" key="12">
    <source>
        <dbReference type="ARBA" id="ARBA00023211"/>
    </source>
</evidence>
<evidence type="ECO:0000256" key="18">
    <source>
        <dbReference type="ARBA" id="ARBA00047359"/>
    </source>
</evidence>
<dbReference type="SMART" id="SM01096">
    <property type="entry name" value="CPSase_L_D3"/>
    <property type="match status" value="1"/>
</dbReference>
<dbReference type="PROSITE" id="PS51855">
    <property type="entry name" value="MGS"/>
    <property type="match status" value="1"/>
</dbReference>
<dbReference type="AlphaFoldDB" id="A0A0F7ZVH2"/>
<gene>
    <name evidence="24" type="ORF">HIM_03944</name>
</gene>
<evidence type="ECO:0000256" key="16">
    <source>
        <dbReference type="ARBA" id="ARBA00044318"/>
    </source>
</evidence>
<comment type="catalytic activity">
    <reaction evidence="18">
        <text>hydrogencarbonate + NH4(+) + 2 ATP = carbamoyl phosphate + 2 ADP + phosphate + 2 H(+)</text>
        <dbReference type="Rhea" id="RHEA:18029"/>
        <dbReference type="ChEBI" id="CHEBI:15378"/>
        <dbReference type="ChEBI" id="CHEBI:17544"/>
        <dbReference type="ChEBI" id="CHEBI:28938"/>
        <dbReference type="ChEBI" id="CHEBI:30616"/>
        <dbReference type="ChEBI" id="CHEBI:43474"/>
        <dbReference type="ChEBI" id="CHEBI:58228"/>
        <dbReference type="ChEBI" id="CHEBI:456216"/>
        <dbReference type="EC" id="6.3.4.16"/>
    </reaction>
</comment>
<dbReference type="Pfam" id="PF25596">
    <property type="entry name" value="CPSase_L_D1"/>
    <property type="match status" value="2"/>
</dbReference>
<evidence type="ECO:0000259" key="23">
    <source>
        <dbReference type="PROSITE" id="PS51855"/>
    </source>
</evidence>
<dbReference type="Gene3D" id="1.10.1030.10">
    <property type="entry name" value="Carbamoyl-phosphate synthetase, large subunit oligomerisation domain"/>
    <property type="match status" value="1"/>
</dbReference>
<sequence>MLAGRAPALLRQGCRFPRALPTAARAFTTASLIRSSGPSSAAQSKRIGSLSTFRAYSSGAAQTAPNPRAYLESGVIKPKQDVNVKKVLVIGSGGLAIGQAGEFDYSGAQALKALKEAGVASVLINPNIATIQTNHMLADEVYYLPVTPEYVSYVIEKEKPDGIFLSFGGQTALNLGVQMQRLGLFEKYGVKVLGTSVRTLELSEDRDLFAKALEEINIPIAKSIAVGTIDEALDAAEKVGYPIIVRAAYALGGLGSGFANNEEELRNMAARSLTLSPQILVEKSLKGWKEVEYEVVRDANNNCITVCNMENFDPLGIHTGDSIVVSPSQTLSDEEYHMLRSAAIKIVRHLGVVGECNVQYALQPDGLDYRVIEVNARLSRSSALASKATGYPLAYTAAKIGLGHTLPELPNAVTKTTTANFEPSLDYIVTKIPRWDLSKFQHVKRDIGSAMKSVGEVMAIGRTFEESFQKAIRQVDPRFVGFQGDKFEDLDFELQNPTDRRWLAVGQAMLHENYSVDKVHELTKIDKWFLYKLQNIVDCTRELEAVGSVKALRREQVLKAKKRGFSDRQIANAVKSTEDEVRQHRLSFNIRPWVKKIDTLAAEFPADTNYLYTTYNGSSHDVTFEDKGTVILGSGVYRIGSSVEFDWCAVSAAQALRDMGEKTVMINFNPETVSTDFDTADKLYFEELSYERVMDIYELENASGVVVSVGGQLPQNIALRLQETGGAKVLGTDPKDIDKAEDRQKFSEILDSIGVDQPAWKELTSVKAAEDFADQVGYPVLVRPSYVLSGAAMTVIRSKDDLKDKLEAASNVSPDHPVVITKFIEGAQEIDVDGVASKGELVIHAVSEHVEQAGVHSGDATLVLPPANLDETTMERLKGIAQKVAEAWSITGPFNMQIIKADNPDGGEPLLKVIECNLRASRSFPFVSKVLGQNFIDVATKALVGKDVPQPTDLMAVKRDYLATKVPQFSWTRLAGADPFLGVEMSSTGEIACFGKNLVEAYWTSLQSTMNFRMPEPGEGLLFGGDISKTWLTQVVDYVAPLGYKLYAAGNDVKQFIESNSKVSVEVIEFPTDDKRALREVFQKYDIRGVFNLALARGKTTQDVDYVMRRNAVDFGVPLFMEPQTAILFAQCMSEKLPRKEGIPSEVRRWSDFIGGKPL</sequence>
<dbReference type="EC" id="6.3.5.5" evidence="5"/>
<dbReference type="SUPFAM" id="SSF52440">
    <property type="entry name" value="PreATP-grasp domain"/>
    <property type="match status" value="2"/>
</dbReference>
<dbReference type="Gene3D" id="3.40.50.20">
    <property type="match status" value="2"/>
</dbReference>
<dbReference type="InterPro" id="IPR036897">
    <property type="entry name" value="CarbamoylP_synth_lsu_oligo_sf"/>
</dbReference>
<evidence type="ECO:0000313" key="25">
    <source>
        <dbReference type="Proteomes" id="UP000054481"/>
    </source>
</evidence>
<dbReference type="PANTHER" id="PTHR11405:SF53">
    <property type="entry name" value="CARBAMOYL-PHOSPHATE SYNTHASE [AMMONIA], MITOCHONDRIAL"/>
    <property type="match status" value="1"/>
</dbReference>
<keyword evidence="25" id="KW-1185">Reference proteome</keyword>
<evidence type="ECO:0000256" key="1">
    <source>
        <dbReference type="ARBA" id="ARBA00001947"/>
    </source>
</evidence>
<keyword evidence="10 21" id="KW-0067">ATP-binding</keyword>
<dbReference type="InterPro" id="IPR005483">
    <property type="entry name" value="CPSase_dom"/>
</dbReference>
<evidence type="ECO:0000256" key="9">
    <source>
        <dbReference type="ARBA" id="ARBA00022741"/>
    </source>
</evidence>
<dbReference type="CDD" id="cd01423">
    <property type="entry name" value="MGS_CPS_I_III"/>
    <property type="match status" value="1"/>
</dbReference>
<evidence type="ECO:0000256" key="5">
    <source>
        <dbReference type="ARBA" id="ARBA00012738"/>
    </source>
</evidence>
<evidence type="ECO:0000256" key="8">
    <source>
        <dbReference type="ARBA" id="ARBA00022737"/>
    </source>
</evidence>
<protein>
    <recommendedName>
        <fullName evidence="20">Carbamoyl phosphate synthase arginine-specific large chain, mitochondrial</fullName>
        <ecNumber evidence="14">6.3.4.16</ecNumber>
        <ecNumber evidence="5">6.3.5.5</ecNumber>
    </recommendedName>
    <alternativeName>
        <fullName evidence="16">Ammonium-dependent carbamoyl phosphate synthetase</fullName>
    </alternativeName>
    <alternativeName>
        <fullName evidence="15">Arginine-specific carbamoyl phosphate synthetase, ammonia chain</fullName>
    </alternativeName>
    <alternativeName>
        <fullName evidence="17">Glutamine-dependent carbamoyl phosphate synthetase</fullName>
    </alternativeName>
</protein>
<comment type="similarity">
    <text evidence="4">Belongs to the CarB family.</text>
</comment>
<evidence type="ECO:0000256" key="7">
    <source>
        <dbReference type="ARBA" id="ARBA00022723"/>
    </source>
</evidence>
<dbReference type="InterPro" id="IPR016185">
    <property type="entry name" value="PreATP-grasp_dom_sf"/>
</dbReference>
<dbReference type="PROSITE" id="PS00867">
    <property type="entry name" value="CPSASE_2"/>
    <property type="match status" value="2"/>
</dbReference>